<dbReference type="InterPro" id="IPR008942">
    <property type="entry name" value="ENTH_VHS"/>
</dbReference>
<organism evidence="3 4">
    <name type="scientific">Clitoria ternatea</name>
    <name type="common">Butterfly pea</name>
    <dbReference type="NCBI Taxonomy" id="43366"/>
    <lineage>
        <taxon>Eukaryota</taxon>
        <taxon>Viridiplantae</taxon>
        <taxon>Streptophyta</taxon>
        <taxon>Embryophyta</taxon>
        <taxon>Tracheophyta</taxon>
        <taxon>Spermatophyta</taxon>
        <taxon>Magnoliopsida</taxon>
        <taxon>eudicotyledons</taxon>
        <taxon>Gunneridae</taxon>
        <taxon>Pentapetalae</taxon>
        <taxon>rosids</taxon>
        <taxon>fabids</taxon>
        <taxon>Fabales</taxon>
        <taxon>Fabaceae</taxon>
        <taxon>Papilionoideae</taxon>
        <taxon>50 kb inversion clade</taxon>
        <taxon>NPAAA clade</taxon>
        <taxon>indigoferoid/millettioid clade</taxon>
        <taxon>Phaseoleae</taxon>
        <taxon>Clitoria</taxon>
    </lineage>
</organism>
<dbReference type="EMBL" id="JAYKXN010000008">
    <property type="protein sequence ID" value="KAK7262942.1"/>
    <property type="molecule type" value="Genomic_DNA"/>
</dbReference>
<comment type="caution">
    <text evidence="3">The sequence shown here is derived from an EMBL/GenBank/DDBJ whole genome shotgun (WGS) entry which is preliminary data.</text>
</comment>
<evidence type="ECO:0000313" key="4">
    <source>
        <dbReference type="Proteomes" id="UP001359559"/>
    </source>
</evidence>
<dbReference type="InterPro" id="IPR002014">
    <property type="entry name" value="VHS_dom"/>
</dbReference>
<dbReference type="Proteomes" id="UP001359559">
    <property type="component" value="Unassembled WGS sequence"/>
</dbReference>
<evidence type="ECO:0000259" key="2">
    <source>
        <dbReference type="PROSITE" id="PS50179"/>
    </source>
</evidence>
<dbReference type="Gene3D" id="1.25.40.90">
    <property type="match status" value="1"/>
</dbReference>
<keyword evidence="4" id="KW-1185">Reference proteome</keyword>
<feature type="domain" description="VHS" evidence="2">
    <location>
        <begin position="1"/>
        <end position="73"/>
    </location>
</feature>
<reference evidence="3 4" key="1">
    <citation type="submission" date="2024-01" db="EMBL/GenBank/DDBJ databases">
        <title>The genomes of 5 underutilized Papilionoideae crops provide insights into root nodulation and disease resistance.</title>
        <authorList>
            <person name="Yuan L."/>
        </authorList>
    </citation>
    <scope>NUCLEOTIDE SEQUENCE [LARGE SCALE GENOMIC DNA]</scope>
    <source>
        <strain evidence="3">LY-2023</strain>
        <tissue evidence="3">Leaf</tissue>
    </source>
</reference>
<dbReference type="AlphaFoldDB" id="A0AAN9I223"/>
<dbReference type="PROSITE" id="PS50179">
    <property type="entry name" value="VHS"/>
    <property type="match status" value="1"/>
</dbReference>
<proteinExistence type="inferred from homology"/>
<dbReference type="PANTHER" id="PTHR45898">
    <property type="entry name" value="TOM1-LIKE PROTEIN"/>
    <property type="match status" value="1"/>
</dbReference>
<dbReference type="Pfam" id="PF00790">
    <property type="entry name" value="VHS"/>
    <property type="match status" value="1"/>
</dbReference>
<gene>
    <name evidence="3" type="ORF">RJT34_30524</name>
</gene>
<evidence type="ECO:0000313" key="3">
    <source>
        <dbReference type="EMBL" id="KAK7262942.1"/>
    </source>
</evidence>
<dbReference type="PANTHER" id="PTHR45898:SF4">
    <property type="entry name" value="TARGET OF MYB PROTEIN 1"/>
    <property type="match status" value="1"/>
</dbReference>
<dbReference type="CDD" id="cd03561">
    <property type="entry name" value="VHS"/>
    <property type="match status" value="1"/>
</dbReference>
<dbReference type="GO" id="GO:0043328">
    <property type="term" value="P:protein transport to vacuole involved in ubiquitin-dependent protein catabolic process via the multivesicular body sorting pathway"/>
    <property type="evidence" value="ECO:0007669"/>
    <property type="project" value="InterPro"/>
</dbReference>
<dbReference type="SUPFAM" id="SSF48464">
    <property type="entry name" value="ENTH/VHS domain"/>
    <property type="match status" value="1"/>
</dbReference>
<name>A0AAN9I223_CLITE</name>
<accession>A0AAN9I223</accession>
<protein>
    <recommendedName>
        <fullName evidence="2">VHS domain-containing protein</fullName>
    </recommendedName>
</protein>
<sequence length="148" mass="16858">MFNCGGIVHMHVVERDVLHEMVKIAKKKPDYQVRQKILILIDSWQEAFGGSRARYPQYYATYQELLDLKTVVPNLEPASLDLLLPGNGDTNVQRDDLSRSLMEYKDAWNTGVVAEVWGKTGSKLYGPMAGEDYDDNQLRFSLLCQVAF</sequence>
<comment type="similarity">
    <text evidence="1">Belongs to the TOM1 family.</text>
</comment>
<dbReference type="GO" id="GO:0035091">
    <property type="term" value="F:phosphatidylinositol binding"/>
    <property type="evidence" value="ECO:0007669"/>
    <property type="project" value="InterPro"/>
</dbReference>
<dbReference type="InterPro" id="IPR044836">
    <property type="entry name" value="TOL_plant"/>
</dbReference>
<dbReference type="GO" id="GO:0043130">
    <property type="term" value="F:ubiquitin binding"/>
    <property type="evidence" value="ECO:0007669"/>
    <property type="project" value="InterPro"/>
</dbReference>
<evidence type="ECO:0000256" key="1">
    <source>
        <dbReference type="ARBA" id="ARBA00007708"/>
    </source>
</evidence>